<dbReference type="SUPFAM" id="SSF88659">
    <property type="entry name" value="Sigma3 and sigma4 domains of RNA polymerase sigma factors"/>
    <property type="match status" value="1"/>
</dbReference>
<dbReference type="NCBIfam" id="TIGR02983">
    <property type="entry name" value="SigE-fam_strep"/>
    <property type="match status" value="1"/>
</dbReference>
<proteinExistence type="inferred from homology"/>
<dbReference type="PANTHER" id="PTHR43133">
    <property type="entry name" value="RNA POLYMERASE ECF-TYPE SIGMA FACTO"/>
    <property type="match status" value="1"/>
</dbReference>
<keyword evidence="2" id="KW-0805">Transcription regulation</keyword>
<dbReference type="Pfam" id="PF08281">
    <property type="entry name" value="Sigma70_r4_2"/>
    <property type="match status" value="1"/>
</dbReference>
<dbReference type="InterPro" id="IPR014325">
    <property type="entry name" value="RNA_pol_sigma-E_actinobac"/>
</dbReference>
<dbReference type="InterPro" id="IPR014284">
    <property type="entry name" value="RNA_pol_sigma-70_dom"/>
</dbReference>
<accession>A0ABP8PBA8</accession>
<dbReference type="EMBL" id="BAABHF010000009">
    <property type="protein sequence ID" value="GAA4483392.1"/>
    <property type="molecule type" value="Genomic_DNA"/>
</dbReference>
<evidence type="ECO:0000259" key="6">
    <source>
        <dbReference type="Pfam" id="PF04542"/>
    </source>
</evidence>
<evidence type="ECO:0000259" key="7">
    <source>
        <dbReference type="Pfam" id="PF08281"/>
    </source>
</evidence>
<dbReference type="InterPro" id="IPR013249">
    <property type="entry name" value="RNA_pol_sigma70_r4_t2"/>
</dbReference>
<dbReference type="Gene3D" id="1.10.10.10">
    <property type="entry name" value="Winged helix-like DNA-binding domain superfamily/Winged helix DNA-binding domain"/>
    <property type="match status" value="1"/>
</dbReference>
<dbReference type="Gene3D" id="1.10.1740.10">
    <property type="match status" value="1"/>
</dbReference>
<name>A0ABP8PBA8_9ACTN</name>
<dbReference type="PANTHER" id="PTHR43133:SF50">
    <property type="entry name" value="ECF RNA POLYMERASE SIGMA FACTOR SIGM"/>
    <property type="match status" value="1"/>
</dbReference>
<dbReference type="CDD" id="cd06171">
    <property type="entry name" value="Sigma70_r4"/>
    <property type="match status" value="1"/>
</dbReference>
<keyword evidence="4" id="KW-0238">DNA-binding</keyword>
<comment type="similarity">
    <text evidence="1">Belongs to the sigma-70 factor family. ECF subfamily.</text>
</comment>
<evidence type="ECO:0000313" key="9">
    <source>
        <dbReference type="Proteomes" id="UP001500503"/>
    </source>
</evidence>
<keyword evidence="5" id="KW-0804">Transcription</keyword>
<evidence type="ECO:0000256" key="1">
    <source>
        <dbReference type="ARBA" id="ARBA00010641"/>
    </source>
</evidence>
<dbReference type="Pfam" id="PF04542">
    <property type="entry name" value="Sigma70_r2"/>
    <property type="match status" value="1"/>
</dbReference>
<comment type="caution">
    <text evidence="8">The sequence shown here is derived from an EMBL/GenBank/DDBJ whole genome shotgun (WGS) entry which is preliminary data.</text>
</comment>
<dbReference type="InterPro" id="IPR039425">
    <property type="entry name" value="RNA_pol_sigma-70-like"/>
</dbReference>
<dbReference type="InterPro" id="IPR013324">
    <property type="entry name" value="RNA_pol_sigma_r3/r4-like"/>
</dbReference>
<gene>
    <name evidence="8" type="ORF">GCM10023191_004920</name>
</gene>
<evidence type="ECO:0000256" key="2">
    <source>
        <dbReference type="ARBA" id="ARBA00023015"/>
    </source>
</evidence>
<dbReference type="Proteomes" id="UP001500503">
    <property type="component" value="Unassembled WGS sequence"/>
</dbReference>
<keyword evidence="9" id="KW-1185">Reference proteome</keyword>
<evidence type="ECO:0000256" key="4">
    <source>
        <dbReference type="ARBA" id="ARBA00023125"/>
    </source>
</evidence>
<evidence type="ECO:0000256" key="3">
    <source>
        <dbReference type="ARBA" id="ARBA00023082"/>
    </source>
</evidence>
<feature type="domain" description="RNA polymerase sigma-70 region 2" evidence="6">
    <location>
        <begin position="43"/>
        <end position="102"/>
    </location>
</feature>
<protein>
    <submittedName>
        <fullName evidence="8">SigE family RNA polymerase sigma factor</fullName>
    </submittedName>
</protein>
<dbReference type="InterPro" id="IPR013325">
    <property type="entry name" value="RNA_pol_sigma_r2"/>
</dbReference>
<sequence>MARVAPARRATRDRSAFDVAFTGRSTLARRDDESFVKFVAERGTALLRTASLLCGARSDAEDILQTALEKAYRHWSKISTDADPEPYVRRILVNLTVSRARRWRVLREVHMPSPPEVPSASETATVELRGVLIDELRRLGPRQRAVLVLRYWEDMSEADTAKMLGCSVGTVKSQAARGLARLRERMGSSAHTAVSRG</sequence>
<reference evidence="9" key="1">
    <citation type="journal article" date="2019" name="Int. J. Syst. Evol. Microbiol.">
        <title>The Global Catalogue of Microorganisms (GCM) 10K type strain sequencing project: providing services to taxonomists for standard genome sequencing and annotation.</title>
        <authorList>
            <consortium name="The Broad Institute Genomics Platform"/>
            <consortium name="The Broad Institute Genome Sequencing Center for Infectious Disease"/>
            <person name="Wu L."/>
            <person name="Ma J."/>
        </authorList>
    </citation>
    <scope>NUCLEOTIDE SEQUENCE [LARGE SCALE GENOMIC DNA]</scope>
    <source>
        <strain evidence="9">JCM 17933</strain>
    </source>
</reference>
<organism evidence="8 9">
    <name type="scientific">Actinoallomurus oryzae</name>
    <dbReference type="NCBI Taxonomy" id="502180"/>
    <lineage>
        <taxon>Bacteria</taxon>
        <taxon>Bacillati</taxon>
        <taxon>Actinomycetota</taxon>
        <taxon>Actinomycetes</taxon>
        <taxon>Streptosporangiales</taxon>
        <taxon>Thermomonosporaceae</taxon>
        <taxon>Actinoallomurus</taxon>
    </lineage>
</organism>
<feature type="domain" description="RNA polymerase sigma factor 70 region 4 type 2" evidence="7">
    <location>
        <begin position="132"/>
        <end position="182"/>
    </location>
</feature>
<dbReference type="InterPro" id="IPR036388">
    <property type="entry name" value="WH-like_DNA-bd_sf"/>
</dbReference>
<evidence type="ECO:0000313" key="8">
    <source>
        <dbReference type="EMBL" id="GAA4483392.1"/>
    </source>
</evidence>
<keyword evidence="3" id="KW-0731">Sigma factor</keyword>
<dbReference type="InterPro" id="IPR007627">
    <property type="entry name" value="RNA_pol_sigma70_r2"/>
</dbReference>
<evidence type="ECO:0000256" key="5">
    <source>
        <dbReference type="ARBA" id="ARBA00023163"/>
    </source>
</evidence>
<dbReference type="SUPFAM" id="SSF88946">
    <property type="entry name" value="Sigma2 domain of RNA polymerase sigma factors"/>
    <property type="match status" value="1"/>
</dbReference>
<dbReference type="NCBIfam" id="TIGR02937">
    <property type="entry name" value="sigma70-ECF"/>
    <property type="match status" value="1"/>
</dbReference>